<dbReference type="InterPro" id="IPR025588">
    <property type="entry name" value="YcxB-like_C"/>
</dbReference>
<dbReference type="Proteomes" id="UP000254664">
    <property type="component" value="Unassembled WGS sequence"/>
</dbReference>
<feature type="transmembrane region" description="Helical" evidence="1">
    <location>
        <begin position="31"/>
        <end position="50"/>
    </location>
</feature>
<dbReference type="OrthoDB" id="1940547at2"/>
<keyword evidence="4" id="KW-1185">Reference proteome</keyword>
<evidence type="ECO:0000259" key="2">
    <source>
        <dbReference type="Pfam" id="PF14317"/>
    </source>
</evidence>
<feature type="transmembrane region" description="Helical" evidence="1">
    <location>
        <begin position="56"/>
        <end position="76"/>
    </location>
</feature>
<evidence type="ECO:0000256" key="1">
    <source>
        <dbReference type="SAM" id="Phobius"/>
    </source>
</evidence>
<dbReference type="AlphaFoldDB" id="A0A381J5V0"/>
<protein>
    <recommendedName>
        <fullName evidence="2">YcxB-like C-terminal domain-containing protein</fullName>
    </recommendedName>
</protein>
<keyword evidence="1" id="KW-0812">Transmembrane</keyword>
<evidence type="ECO:0000313" key="4">
    <source>
        <dbReference type="Proteomes" id="UP000254664"/>
    </source>
</evidence>
<proteinExistence type="predicted"/>
<reference evidence="3 4" key="1">
    <citation type="submission" date="2018-06" db="EMBL/GenBank/DDBJ databases">
        <authorList>
            <consortium name="Pathogen Informatics"/>
            <person name="Doyle S."/>
        </authorList>
    </citation>
    <scope>NUCLEOTIDE SEQUENCE [LARGE SCALE GENOMIC DNA]</scope>
    <source>
        <strain evidence="3 4">NCTC9836</strain>
    </source>
</reference>
<dbReference type="EMBL" id="UFWZ01000001">
    <property type="protein sequence ID" value="SUY44995.1"/>
    <property type="molecule type" value="Genomic_DNA"/>
</dbReference>
<sequence>MDIKYSFTKREYINSKVEYIFGSEDFKKRFFVGRYILTIVIFAPITFFLLKKGIGTFLMMYILMVIFLPMSVKVGLHYRVKKELKHEINEFLLSINENSISVTTNEYKLNLYWPLFNKIVESKKYIHLYNSKENISIPKKIFKNKNNKTDFINKLNKYLGK</sequence>
<keyword evidence="1" id="KW-1133">Transmembrane helix</keyword>
<keyword evidence="1" id="KW-0472">Membrane</keyword>
<gene>
    <name evidence="3" type="ORF">NCTC9836_00104</name>
</gene>
<dbReference type="RefSeq" id="WP_115639994.1">
    <property type="nucleotide sequence ID" value="NZ_UFWZ01000001.1"/>
</dbReference>
<feature type="domain" description="YcxB-like C-terminal" evidence="2">
    <location>
        <begin position="95"/>
        <end position="153"/>
    </location>
</feature>
<name>A0A381J5V0_9CLOT</name>
<organism evidence="3 4">
    <name type="scientific">Clostridium putrefaciens</name>
    <dbReference type="NCBI Taxonomy" id="99675"/>
    <lineage>
        <taxon>Bacteria</taxon>
        <taxon>Bacillati</taxon>
        <taxon>Bacillota</taxon>
        <taxon>Clostridia</taxon>
        <taxon>Eubacteriales</taxon>
        <taxon>Clostridiaceae</taxon>
        <taxon>Clostridium</taxon>
    </lineage>
</organism>
<dbReference type="Pfam" id="PF14317">
    <property type="entry name" value="YcxB"/>
    <property type="match status" value="1"/>
</dbReference>
<accession>A0A381J5V0</accession>
<evidence type="ECO:0000313" key="3">
    <source>
        <dbReference type="EMBL" id="SUY44995.1"/>
    </source>
</evidence>